<protein>
    <submittedName>
        <fullName evidence="1">L-rhamnose mutarotase</fullName>
    </submittedName>
</protein>
<dbReference type="OrthoDB" id="9799608at2"/>
<keyword evidence="2" id="KW-1185">Reference proteome</keyword>
<name>A0A285EJQ3_9ACTN</name>
<sequence>MPPACPTFRLRPDRLAEYSERHPAVRPDVLTDDLAAAQAAGEATGMSARWEAEAAPFSATGAGPGETTLDCVSDVDTQLAAAGESTCVQIGDRP</sequence>
<dbReference type="RefSeq" id="WP_097209219.1">
    <property type="nucleotide sequence ID" value="NZ_JACHXB010000002.1"/>
</dbReference>
<dbReference type="Proteomes" id="UP000219514">
    <property type="component" value="Unassembled WGS sequence"/>
</dbReference>
<evidence type="ECO:0000313" key="1">
    <source>
        <dbReference type="EMBL" id="SNX99315.1"/>
    </source>
</evidence>
<dbReference type="SUPFAM" id="SSF54909">
    <property type="entry name" value="Dimeric alpha+beta barrel"/>
    <property type="match status" value="1"/>
</dbReference>
<dbReference type="AlphaFoldDB" id="A0A285EJQ3"/>
<evidence type="ECO:0000313" key="2">
    <source>
        <dbReference type="Proteomes" id="UP000219514"/>
    </source>
</evidence>
<dbReference type="EMBL" id="OBDO01000017">
    <property type="protein sequence ID" value="SNX99315.1"/>
    <property type="molecule type" value="Genomic_DNA"/>
</dbReference>
<gene>
    <name evidence="1" type="ORF">SAMN06893097_11722</name>
</gene>
<reference evidence="1 2" key="1">
    <citation type="submission" date="2017-09" db="EMBL/GenBank/DDBJ databases">
        <authorList>
            <person name="Ehlers B."/>
            <person name="Leendertz F.H."/>
        </authorList>
    </citation>
    <scope>NUCLEOTIDE SEQUENCE [LARGE SCALE GENOMIC DNA]</scope>
    <source>
        <strain evidence="1 2">DSM 46844</strain>
    </source>
</reference>
<organism evidence="1 2">
    <name type="scientific">Geodermatophilus sabuli</name>
    <dbReference type="NCBI Taxonomy" id="1564158"/>
    <lineage>
        <taxon>Bacteria</taxon>
        <taxon>Bacillati</taxon>
        <taxon>Actinomycetota</taxon>
        <taxon>Actinomycetes</taxon>
        <taxon>Geodermatophilales</taxon>
        <taxon>Geodermatophilaceae</taxon>
        <taxon>Geodermatophilus</taxon>
    </lineage>
</organism>
<accession>A0A285EJQ3</accession>
<proteinExistence type="predicted"/>
<dbReference type="InterPro" id="IPR011008">
    <property type="entry name" value="Dimeric_a/b-barrel"/>
</dbReference>